<sequence>MARGSGTYRAPASFPSLGTRQRVGTHPSQFLTFSVVDPPSLPPTECGICKAALHWMGLLLGPGLKGSCTANNRSTSISREYRYLSPWMGAALFPEALAWKGRSPFVTCWRRPFSHPFIRW</sequence>
<accession>A0A5B7IN50</accession>
<protein>
    <submittedName>
        <fullName evidence="2">Uncharacterized protein</fullName>
    </submittedName>
</protein>
<dbReference type="AlphaFoldDB" id="A0A5B7IN50"/>
<evidence type="ECO:0000313" key="2">
    <source>
        <dbReference type="EMBL" id="MPC83056.1"/>
    </source>
</evidence>
<gene>
    <name evidence="2" type="ORF">E2C01_077747</name>
</gene>
<evidence type="ECO:0000256" key="1">
    <source>
        <dbReference type="SAM" id="MobiDB-lite"/>
    </source>
</evidence>
<keyword evidence="3" id="KW-1185">Reference proteome</keyword>
<comment type="caution">
    <text evidence="2">The sequence shown here is derived from an EMBL/GenBank/DDBJ whole genome shotgun (WGS) entry which is preliminary data.</text>
</comment>
<feature type="region of interest" description="Disordered" evidence="1">
    <location>
        <begin position="1"/>
        <end position="23"/>
    </location>
</feature>
<proteinExistence type="predicted"/>
<dbReference type="EMBL" id="VSRR010061377">
    <property type="protein sequence ID" value="MPC83056.1"/>
    <property type="molecule type" value="Genomic_DNA"/>
</dbReference>
<evidence type="ECO:0000313" key="3">
    <source>
        <dbReference type="Proteomes" id="UP000324222"/>
    </source>
</evidence>
<organism evidence="2 3">
    <name type="scientific">Portunus trituberculatus</name>
    <name type="common">Swimming crab</name>
    <name type="synonym">Neptunus trituberculatus</name>
    <dbReference type="NCBI Taxonomy" id="210409"/>
    <lineage>
        <taxon>Eukaryota</taxon>
        <taxon>Metazoa</taxon>
        <taxon>Ecdysozoa</taxon>
        <taxon>Arthropoda</taxon>
        <taxon>Crustacea</taxon>
        <taxon>Multicrustacea</taxon>
        <taxon>Malacostraca</taxon>
        <taxon>Eumalacostraca</taxon>
        <taxon>Eucarida</taxon>
        <taxon>Decapoda</taxon>
        <taxon>Pleocyemata</taxon>
        <taxon>Brachyura</taxon>
        <taxon>Eubrachyura</taxon>
        <taxon>Portunoidea</taxon>
        <taxon>Portunidae</taxon>
        <taxon>Portuninae</taxon>
        <taxon>Portunus</taxon>
    </lineage>
</organism>
<dbReference type="Proteomes" id="UP000324222">
    <property type="component" value="Unassembled WGS sequence"/>
</dbReference>
<reference evidence="2 3" key="1">
    <citation type="submission" date="2019-05" db="EMBL/GenBank/DDBJ databases">
        <title>Another draft genome of Portunus trituberculatus and its Hox gene families provides insights of decapod evolution.</title>
        <authorList>
            <person name="Jeong J.-H."/>
            <person name="Song I."/>
            <person name="Kim S."/>
            <person name="Choi T."/>
            <person name="Kim D."/>
            <person name="Ryu S."/>
            <person name="Kim W."/>
        </authorList>
    </citation>
    <scope>NUCLEOTIDE SEQUENCE [LARGE SCALE GENOMIC DNA]</scope>
    <source>
        <tissue evidence="2">Muscle</tissue>
    </source>
</reference>
<name>A0A5B7IN50_PORTR</name>